<accession>A0AC35FQ09</accession>
<organism evidence="1 2">
    <name type="scientific">Panagrolaimus sp. PS1159</name>
    <dbReference type="NCBI Taxonomy" id="55785"/>
    <lineage>
        <taxon>Eukaryota</taxon>
        <taxon>Metazoa</taxon>
        <taxon>Ecdysozoa</taxon>
        <taxon>Nematoda</taxon>
        <taxon>Chromadorea</taxon>
        <taxon>Rhabditida</taxon>
        <taxon>Tylenchina</taxon>
        <taxon>Panagrolaimomorpha</taxon>
        <taxon>Panagrolaimoidea</taxon>
        <taxon>Panagrolaimidae</taxon>
        <taxon>Panagrolaimus</taxon>
    </lineage>
</organism>
<protein>
    <submittedName>
        <fullName evidence="2">Uncharacterized protein</fullName>
    </submittedName>
</protein>
<name>A0AC35FQ09_9BILA</name>
<dbReference type="WBParaSite" id="PS1159_v2.g19319.t1">
    <property type="protein sequence ID" value="PS1159_v2.g19319.t1"/>
    <property type="gene ID" value="PS1159_v2.g19319"/>
</dbReference>
<proteinExistence type="predicted"/>
<reference evidence="2" key="1">
    <citation type="submission" date="2022-11" db="UniProtKB">
        <authorList>
            <consortium name="WormBaseParasite"/>
        </authorList>
    </citation>
    <scope>IDENTIFICATION</scope>
</reference>
<evidence type="ECO:0000313" key="2">
    <source>
        <dbReference type="WBParaSite" id="PS1159_v2.g19319.t1"/>
    </source>
</evidence>
<evidence type="ECO:0000313" key="1">
    <source>
        <dbReference type="Proteomes" id="UP000887580"/>
    </source>
</evidence>
<sequence>MKPEIHVAETRWIIFQSRFEEKERGESISSPIFESSSFSAAKWYLKLYPRGFGTLEGDAVSIYLYCDSAQRVNARYEIRLENSTNFESTVKCCISTTFHRNISNSGRKMFILYEKVLKVDEGFLNNNALLFTCRIEFEPLPTLSSPPTSILSKLPFRNITNLQNHSRQDCQIFVKNVDQISVSSSVLSKHSPVFKEMFEAQKSKKKLYIDDFDFKIVQKVVDYCHYENMEIQIGEDSEDLLHFAEKYRIKGLLVLCRKHSCQNLNSEN</sequence>
<dbReference type="Proteomes" id="UP000887580">
    <property type="component" value="Unplaced"/>
</dbReference>